<dbReference type="Gene3D" id="3.40.50.2300">
    <property type="match status" value="2"/>
</dbReference>
<accession>A0ABU4GUY3</accession>
<keyword evidence="1" id="KW-0805">Transcription regulation</keyword>
<dbReference type="InterPro" id="IPR000843">
    <property type="entry name" value="HTH_LacI"/>
</dbReference>
<dbReference type="EMBL" id="JAWONS010000329">
    <property type="protein sequence ID" value="MDW2800812.1"/>
    <property type="molecule type" value="Genomic_DNA"/>
</dbReference>
<keyword evidence="3" id="KW-0804">Transcription</keyword>
<dbReference type="RefSeq" id="WP_318066973.1">
    <property type="nucleotide sequence ID" value="NZ_JAWONS010000329.1"/>
</dbReference>
<dbReference type="Gene3D" id="1.10.260.40">
    <property type="entry name" value="lambda repressor-like DNA-binding domains"/>
    <property type="match status" value="1"/>
</dbReference>
<keyword evidence="6" id="KW-1185">Reference proteome</keyword>
<dbReference type="PANTHER" id="PTHR30146">
    <property type="entry name" value="LACI-RELATED TRANSCRIPTIONAL REPRESSOR"/>
    <property type="match status" value="1"/>
</dbReference>
<dbReference type="PROSITE" id="PS50932">
    <property type="entry name" value="HTH_LACI_2"/>
    <property type="match status" value="1"/>
</dbReference>
<dbReference type="SUPFAM" id="SSF47413">
    <property type="entry name" value="lambda repressor-like DNA-binding domains"/>
    <property type="match status" value="1"/>
</dbReference>
<reference evidence="5 6" key="1">
    <citation type="submission" date="2023-10" db="EMBL/GenBank/DDBJ databases">
        <title>A novel Glycoside Hydrolase 43-Like Enzyme from Clostrdium boliviensis is an Endo-xylanase, and a Candidate for Xylooligosaccharides Production from Different Xylan Substrates.</title>
        <authorList>
            <person name="Alvarez M.T."/>
            <person name="Rocabado-Villegas L.R."/>
            <person name="Salas-Veizaga D.M."/>
            <person name="Linares-Pasten J.A."/>
            <person name="Gudmundsdottir E.E."/>
            <person name="Hreggvidsson G.O."/>
            <person name="Adlercreutz P."/>
            <person name="Nordberg Karlsson E."/>
        </authorList>
    </citation>
    <scope>NUCLEOTIDE SEQUENCE [LARGE SCALE GENOMIC DNA]</scope>
    <source>
        <strain evidence="5 6">E-1</strain>
    </source>
</reference>
<dbReference type="GO" id="GO:0003677">
    <property type="term" value="F:DNA binding"/>
    <property type="evidence" value="ECO:0007669"/>
    <property type="project" value="UniProtKB-KW"/>
</dbReference>
<dbReference type="Proteomes" id="UP001276854">
    <property type="component" value="Unassembled WGS sequence"/>
</dbReference>
<gene>
    <name evidence="5" type="ORF">RZO55_24885</name>
</gene>
<proteinExistence type="predicted"/>
<feature type="domain" description="HTH lacI-type" evidence="4">
    <location>
        <begin position="7"/>
        <end position="56"/>
    </location>
</feature>
<dbReference type="SUPFAM" id="SSF53822">
    <property type="entry name" value="Periplasmic binding protein-like I"/>
    <property type="match status" value="1"/>
</dbReference>
<dbReference type="Pfam" id="PF00356">
    <property type="entry name" value="LacI"/>
    <property type="match status" value="1"/>
</dbReference>
<evidence type="ECO:0000256" key="2">
    <source>
        <dbReference type="ARBA" id="ARBA00023125"/>
    </source>
</evidence>
<name>A0ABU4GUY3_9CLOT</name>
<protein>
    <submittedName>
        <fullName evidence="5">LacI family DNA-binding transcriptional regulator</fullName>
    </submittedName>
</protein>
<dbReference type="InterPro" id="IPR046335">
    <property type="entry name" value="LacI/GalR-like_sensor"/>
</dbReference>
<evidence type="ECO:0000259" key="4">
    <source>
        <dbReference type="PROSITE" id="PS50932"/>
    </source>
</evidence>
<dbReference type="PANTHER" id="PTHR30146:SF109">
    <property type="entry name" value="HTH-TYPE TRANSCRIPTIONAL REGULATOR GALS"/>
    <property type="match status" value="1"/>
</dbReference>
<keyword evidence="2 5" id="KW-0238">DNA-binding</keyword>
<evidence type="ECO:0000313" key="6">
    <source>
        <dbReference type="Proteomes" id="UP001276854"/>
    </source>
</evidence>
<dbReference type="InterPro" id="IPR010982">
    <property type="entry name" value="Lambda_DNA-bd_dom_sf"/>
</dbReference>
<evidence type="ECO:0000256" key="3">
    <source>
        <dbReference type="ARBA" id="ARBA00023163"/>
    </source>
</evidence>
<dbReference type="SMART" id="SM00354">
    <property type="entry name" value="HTH_LACI"/>
    <property type="match status" value="1"/>
</dbReference>
<comment type="caution">
    <text evidence="5">The sequence shown here is derived from an EMBL/GenBank/DDBJ whole genome shotgun (WGS) entry which is preliminary data.</text>
</comment>
<dbReference type="CDD" id="cd01392">
    <property type="entry name" value="HTH_LacI"/>
    <property type="match status" value="1"/>
</dbReference>
<evidence type="ECO:0000256" key="1">
    <source>
        <dbReference type="ARBA" id="ARBA00023015"/>
    </source>
</evidence>
<dbReference type="CDD" id="cd06267">
    <property type="entry name" value="PBP1_LacI_sugar_binding-like"/>
    <property type="match status" value="1"/>
</dbReference>
<evidence type="ECO:0000313" key="5">
    <source>
        <dbReference type="EMBL" id="MDW2800812.1"/>
    </source>
</evidence>
<sequence>MVDIKFIAQKAGVSIATVSRVLNHSKPVSKKLEEKVLETVIKYNYYPKSSDRFTASKRTFIISILIEDHINQFQSEILRNFTQHIAQAGYQALINIVGTSMKQKETAIHELTARHVDGIIALFPLNELSAKRLQSLSKIPFLHSEPLVKGVSYNQINFDASYKAGEYLISLGHKKIGCVFFEDYGRNCYLDARYEGFIQALKDHNIKVNKNYFYKSDIKMHNGWNIVNEISNTDDRPSALFCVSDELAIGMISALFQKGITVPGEISIIGYDGIPLGQQMKPSLTSVYQPFEFWIKRIADELIAEIEHKNLEPICEAVILENLPYIRICESCTSPHQSIKENWIWR</sequence>
<dbReference type="Pfam" id="PF13377">
    <property type="entry name" value="Peripla_BP_3"/>
    <property type="match status" value="1"/>
</dbReference>
<organism evidence="5 6">
    <name type="scientific">Clostridium boliviensis</name>
    <dbReference type="NCBI Taxonomy" id="318465"/>
    <lineage>
        <taxon>Bacteria</taxon>
        <taxon>Bacillati</taxon>
        <taxon>Bacillota</taxon>
        <taxon>Clostridia</taxon>
        <taxon>Eubacteriales</taxon>
        <taxon>Clostridiaceae</taxon>
        <taxon>Clostridium</taxon>
    </lineage>
</organism>
<dbReference type="InterPro" id="IPR028082">
    <property type="entry name" value="Peripla_BP_I"/>
</dbReference>